<protein>
    <submittedName>
        <fullName evidence="1">Uncharacterized protein</fullName>
    </submittedName>
</protein>
<organism evidence="1 2">
    <name type="scientific">Boletus edulis BED1</name>
    <dbReference type="NCBI Taxonomy" id="1328754"/>
    <lineage>
        <taxon>Eukaryota</taxon>
        <taxon>Fungi</taxon>
        <taxon>Dikarya</taxon>
        <taxon>Basidiomycota</taxon>
        <taxon>Agaricomycotina</taxon>
        <taxon>Agaricomycetes</taxon>
        <taxon>Agaricomycetidae</taxon>
        <taxon>Boletales</taxon>
        <taxon>Boletineae</taxon>
        <taxon>Boletaceae</taxon>
        <taxon>Boletoideae</taxon>
        <taxon>Boletus</taxon>
    </lineage>
</organism>
<comment type="caution">
    <text evidence="1">The sequence shown here is derived from an EMBL/GenBank/DDBJ whole genome shotgun (WGS) entry which is preliminary data.</text>
</comment>
<keyword evidence="2" id="KW-1185">Reference proteome</keyword>
<dbReference type="Proteomes" id="UP001194468">
    <property type="component" value="Unassembled WGS sequence"/>
</dbReference>
<evidence type="ECO:0000313" key="2">
    <source>
        <dbReference type="Proteomes" id="UP001194468"/>
    </source>
</evidence>
<accession>A0AAD4BF76</accession>
<gene>
    <name evidence="1" type="ORF">L210DRAFT_952802</name>
</gene>
<sequence length="124" mass="13729">MVVRGVPTHPRSSPLAQDSLWSWTALRAAARPHPPFCHSSPSSSCSSPSPPLLVTAHERRPKTDHTRNLNYQQTDARLYERILVTAGATMVDVTLLFIVQSEVWFQSDAPSLRLCGVHLVLTSD</sequence>
<proteinExistence type="predicted"/>
<dbReference type="EMBL" id="WHUW01000104">
    <property type="protein sequence ID" value="KAF8424418.1"/>
    <property type="molecule type" value="Genomic_DNA"/>
</dbReference>
<evidence type="ECO:0000313" key="1">
    <source>
        <dbReference type="EMBL" id="KAF8424418.1"/>
    </source>
</evidence>
<reference evidence="1" key="1">
    <citation type="submission" date="2019-10" db="EMBL/GenBank/DDBJ databases">
        <authorList>
            <consortium name="DOE Joint Genome Institute"/>
            <person name="Kuo A."/>
            <person name="Miyauchi S."/>
            <person name="Kiss E."/>
            <person name="Drula E."/>
            <person name="Kohler A."/>
            <person name="Sanchez-Garcia M."/>
            <person name="Andreopoulos B."/>
            <person name="Barry K.W."/>
            <person name="Bonito G."/>
            <person name="Buee M."/>
            <person name="Carver A."/>
            <person name="Chen C."/>
            <person name="Cichocki N."/>
            <person name="Clum A."/>
            <person name="Culley D."/>
            <person name="Crous P.W."/>
            <person name="Fauchery L."/>
            <person name="Girlanda M."/>
            <person name="Hayes R."/>
            <person name="Keri Z."/>
            <person name="LaButti K."/>
            <person name="Lipzen A."/>
            <person name="Lombard V."/>
            <person name="Magnuson J."/>
            <person name="Maillard F."/>
            <person name="Morin E."/>
            <person name="Murat C."/>
            <person name="Nolan M."/>
            <person name="Ohm R."/>
            <person name="Pangilinan J."/>
            <person name="Pereira M."/>
            <person name="Perotto S."/>
            <person name="Peter M."/>
            <person name="Riley R."/>
            <person name="Sitrit Y."/>
            <person name="Stielow B."/>
            <person name="Szollosi G."/>
            <person name="Zifcakova L."/>
            <person name="Stursova M."/>
            <person name="Spatafora J.W."/>
            <person name="Tedersoo L."/>
            <person name="Vaario L.-M."/>
            <person name="Yamada A."/>
            <person name="Yan M."/>
            <person name="Wang P."/>
            <person name="Xu J."/>
            <person name="Bruns T."/>
            <person name="Baldrian P."/>
            <person name="Vilgalys R."/>
            <person name="Henrissat B."/>
            <person name="Grigoriev I.V."/>
            <person name="Hibbett D."/>
            <person name="Nagy L.G."/>
            <person name="Martin F.M."/>
        </authorList>
    </citation>
    <scope>NUCLEOTIDE SEQUENCE</scope>
    <source>
        <strain evidence="1">BED1</strain>
    </source>
</reference>
<reference evidence="1" key="2">
    <citation type="journal article" date="2020" name="Nat. Commun.">
        <title>Large-scale genome sequencing of mycorrhizal fungi provides insights into the early evolution of symbiotic traits.</title>
        <authorList>
            <person name="Miyauchi S."/>
            <person name="Kiss E."/>
            <person name="Kuo A."/>
            <person name="Drula E."/>
            <person name="Kohler A."/>
            <person name="Sanchez-Garcia M."/>
            <person name="Morin E."/>
            <person name="Andreopoulos B."/>
            <person name="Barry K.W."/>
            <person name="Bonito G."/>
            <person name="Buee M."/>
            <person name="Carver A."/>
            <person name="Chen C."/>
            <person name="Cichocki N."/>
            <person name="Clum A."/>
            <person name="Culley D."/>
            <person name="Crous P.W."/>
            <person name="Fauchery L."/>
            <person name="Girlanda M."/>
            <person name="Hayes R.D."/>
            <person name="Keri Z."/>
            <person name="LaButti K."/>
            <person name="Lipzen A."/>
            <person name="Lombard V."/>
            <person name="Magnuson J."/>
            <person name="Maillard F."/>
            <person name="Murat C."/>
            <person name="Nolan M."/>
            <person name="Ohm R.A."/>
            <person name="Pangilinan J."/>
            <person name="Pereira M.F."/>
            <person name="Perotto S."/>
            <person name="Peter M."/>
            <person name="Pfister S."/>
            <person name="Riley R."/>
            <person name="Sitrit Y."/>
            <person name="Stielow J.B."/>
            <person name="Szollosi G."/>
            <person name="Zifcakova L."/>
            <person name="Stursova M."/>
            <person name="Spatafora J.W."/>
            <person name="Tedersoo L."/>
            <person name="Vaario L.M."/>
            <person name="Yamada A."/>
            <person name="Yan M."/>
            <person name="Wang P."/>
            <person name="Xu J."/>
            <person name="Bruns T."/>
            <person name="Baldrian P."/>
            <person name="Vilgalys R."/>
            <person name="Dunand C."/>
            <person name="Henrissat B."/>
            <person name="Grigoriev I.V."/>
            <person name="Hibbett D."/>
            <person name="Nagy L.G."/>
            <person name="Martin F.M."/>
        </authorList>
    </citation>
    <scope>NUCLEOTIDE SEQUENCE</scope>
    <source>
        <strain evidence="1">BED1</strain>
    </source>
</reference>
<dbReference type="AlphaFoldDB" id="A0AAD4BF76"/>
<name>A0AAD4BF76_BOLED</name>